<dbReference type="EMBL" id="MRZV01000717">
    <property type="protein sequence ID" value="PIK45346.1"/>
    <property type="molecule type" value="Genomic_DNA"/>
</dbReference>
<feature type="compositionally biased region" description="Polar residues" evidence="3">
    <location>
        <begin position="62"/>
        <end position="76"/>
    </location>
</feature>
<proteinExistence type="predicted"/>
<dbReference type="AlphaFoldDB" id="A0A2G8KBG3"/>
<dbReference type="InterPro" id="IPR035983">
    <property type="entry name" value="Hect_E3_ubiquitin_ligase"/>
</dbReference>
<comment type="caution">
    <text evidence="5">The sequence shown here is derived from an EMBL/GenBank/DDBJ whole genome shotgun (WGS) entry which is preliminary data.</text>
</comment>
<gene>
    <name evidence="5" type="ORF">BSL78_17767</name>
</gene>
<dbReference type="GO" id="GO:0004842">
    <property type="term" value="F:ubiquitin-protein transferase activity"/>
    <property type="evidence" value="ECO:0007669"/>
    <property type="project" value="InterPro"/>
</dbReference>
<protein>
    <submittedName>
        <fullName evidence="5">Putative G2/M phase-specific E3 ubiquitin-protein ligase-like</fullName>
    </submittedName>
</protein>
<sequence length="247" mass="27505">MPLGNLGKCRFRPSRGFVNPKIFLYASRQLMVALRLDSQQGHIKRSSNTFENSLDDRGRSDLPSSSRSHQPSTFSRTDQHSVMPYMSYVQECISGGDLSSDDEDGAFSAAIIESLQTTRAELETGKTLAEILKVLAEAIDSQASSRFNVNRAKVWECAVRGFKRLPFEPTKCLSVHFTDRMGSMEGAVDEGGPRREFLRLLAKALQNSPIFEGSMERLSLSLNASGEIFFAKLILLIALELHCKHDI</sequence>
<evidence type="ECO:0000313" key="5">
    <source>
        <dbReference type="EMBL" id="PIK45346.1"/>
    </source>
</evidence>
<dbReference type="Gene3D" id="3.90.1750.10">
    <property type="entry name" value="Hect, E3 ligase catalytic domains"/>
    <property type="match status" value="1"/>
</dbReference>
<dbReference type="Proteomes" id="UP000230750">
    <property type="component" value="Unassembled WGS sequence"/>
</dbReference>
<keyword evidence="1 2" id="KW-0833">Ubl conjugation pathway</keyword>
<comment type="caution">
    <text evidence="2">Lacks conserved residue(s) required for the propagation of feature annotation.</text>
</comment>
<keyword evidence="6" id="KW-1185">Reference proteome</keyword>
<dbReference type="OrthoDB" id="2384350at2759"/>
<evidence type="ECO:0000259" key="4">
    <source>
        <dbReference type="PROSITE" id="PS50237"/>
    </source>
</evidence>
<organism evidence="5 6">
    <name type="scientific">Stichopus japonicus</name>
    <name type="common">Sea cucumber</name>
    <dbReference type="NCBI Taxonomy" id="307972"/>
    <lineage>
        <taxon>Eukaryota</taxon>
        <taxon>Metazoa</taxon>
        <taxon>Echinodermata</taxon>
        <taxon>Eleutherozoa</taxon>
        <taxon>Echinozoa</taxon>
        <taxon>Holothuroidea</taxon>
        <taxon>Aspidochirotacea</taxon>
        <taxon>Aspidochirotida</taxon>
        <taxon>Stichopodidae</taxon>
        <taxon>Apostichopus</taxon>
    </lineage>
</organism>
<evidence type="ECO:0000256" key="3">
    <source>
        <dbReference type="SAM" id="MobiDB-lite"/>
    </source>
</evidence>
<feature type="domain" description="HECT" evidence="4">
    <location>
        <begin position="165"/>
        <end position="207"/>
    </location>
</feature>
<name>A0A2G8KBG3_STIJA</name>
<reference evidence="5 6" key="1">
    <citation type="journal article" date="2017" name="PLoS Biol.">
        <title>The sea cucumber genome provides insights into morphological evolution and visceral regeneration.</title>
        <authorList>
            <person name="Zhang X."/>
            <person name="Sun L."/>
            <person name="Yuan J."/>
            <person name="Sun Y."/>
            <person name="Gao Y."/>
            <person name="Zhang L."/>
            <person name="Li S."/>
            <person name="Dai H."/>
            <person name="Hamel J.F."/>
            <person name="Liu C."/>
            <person name="Yu Y."/>
            <person name="Liu S."/>
            <person name="Lin W."/>
            <person name="Guo K."/>
            <person name="Jin S."/>
            <person name="Xu P."/>
            <person name="Storey K.B."/>
            <person name="Huan P."/>
            <person name="Zhang T."/>
            <person name="Zhou Y."/>
            <person name="Zhang J."/>
            <person name="Lin C."/>
            <person name="Li X."/>
            <person name="Xing L."/>
            <person name="Huo D."/>
            <person name="Sun M."/>
            <person name="Wang L."/>
            <person name="Mercier A."/>
            <person name="Li F."/>
            <person name="Yang H."/>
            <person name="Xiang J."/>
        </authorList>
    </citation>
    <scope>NUCLEOTIDE SEQUENCE [LARGE SCALE GENOMIC DNA]</scope>
    <source>
        <strain evidence="5">Shaxun</strain>
        <tissue evidence="5">Muscle</tissue>
    </source>
</reference>
<evidence type="ECO:0000313" key="6">
    <source>
        <dbReference type="Proteomes" id="UP000230750"/>
    </source>
</evidence>
<dbReference type="SUPFAM" id="SSF56204">
    <property type="entry name" value="Hect, E3 ligase catalytic domain"/>
    <property type="match status" value="1"/>
</dbReference>
<evidence type="ECO:0000256" key="1">
    <source>
        <dbReference type="ARBA" id="ARBA00022786"/>
    </source>
</evidence>
<accession>A0A2G8KBG3</accession>
<evidence type="ECO:0000256" key="2">
    <source>
        <dbReference type="PROSITE-ProRule" id="PRU00104"/>
    </source>
</evidence>
<dbReference type="STRING" id="307972.A0A2G8KBG3"/>
<dbReference type="InterPro" id="IPR000569">
    <property type="entry name" value="HECT_dom"/>
</dbReference>
<feature type="region of interest" description="Disordered" evidence="3">
    <location>
        <begin position="44"/>
        <end position="77"/>
    </location>
</feature>
<dbReference type="PROSITE" id="PS50237">
    <property type="entry name" value="HECT"/>
    <property type="match status" value="1"/>
</dbReference>